<dbReference type="InterPro" id="IPR024524">
    <property type="entry name" value="DUF3800"/>
</dbReference>
<reference evidence="1 2" key="1">
    <citation type="submission" date="2019-06" db="EMBL/GenBank/DDBJ databases">
        <title>Sorghum-associated microbial communities from plants grown in Nebraska, USA.</title>
        <authorList>
            <person name="Schachtman D."/>
        </authorList>
    </citation>
    <scope>NUCLEOTIDE SEQUENCE [LARGE SCALE GENOMIC DNA]</scope>
    <source>
        <strain evidence="1 2">2482</strain>
    </source>
</reference>
<dbReference type="RefSeq" id="WP_144566564.1">
    <property type="nucleotide sequence ID" value="NZ_VIVN01000009.1"/>
</dbReference>
<dbReference type="AlphaFoldDB" id="A0A561D5Q4"/>
<comment type="caution">
    <text evidence="1">The sequence shown here is derived from an EMBL/GenBank/DDBJ whole genome shotgun (WGS) entry which is preliminary data.</text>
</comment>
<keyword evidence="2" id="KW-1185">Reference proteome</keyword>
<evidence type="ECO:0000313" key="1">
    <source>
        <dbReference type="EMBL" id="TWD98690.1"/>
    </source>
</evidence>
<organism evidence="1 2">
    <name type="scientific">Neobacillus bataviensis</name>
    <dbReference type="NCBI Taxonomy" id="220685"/>
    <lineage>
        <taxon>Bacteria</taxon>
        <taxon>Bacillati</taxon>
        <taxon>Bacillota</taxon>
        <taxon>Bacilli</taxon>
        <taxon>Bacillales</taxon>
        <taxon>Bacillaceae</taxon>
        <taxon>Neobacillus</taxon>
    </lineage>
</organism>
<sequence length="387" mass="45802">MEEIQYAFIDEFGDYCFDFEKGNGSTHFIIVSILLKESNKESLESELVQISQKYFQSGTLDANILDHHPTQTMQLINDLKDLPFSVYAYVIDKRKIREEHGILYKVPFLKYLNRQIYDDLNRTFEQLDFAADEQESKLFIRSFNHYIKTRSIPDLFNYSTFGFNQTRSDILLQLANFITRILATGYESTIYTDQYRSFSKIFKSKIAAVNLLPQDYKNFLFDYQPEHSKYDEIIIKQAVNLTYKYIEKHRKSEDDDERLRLDFLKFLLFNLKENPDEYVYTEEILDNLNAIRDVKLNPHNFRSNIVSKLRDSGLLIASSNKGYKLPVCLNDLYDFVNLSSLTIHPMIQRIAKCRDQILLATNHEIDILEQKEYDYLKRIIDLGKMKI</sequence>
<gene>
    <name evidence="1" type="ORF">FB550_109200</name>
</gene>
<proteinExistence type="predicted"/>
<dbReference type="Pfam" id="PF12686">
    <property type="entry name" value="DUF3800"/>
    <property type="match status" value="1"/>
</dbReference>
<name>A0A561D5Q4_9BACI</name>
<protein>
    <submittedName>
        <fullName evidence="1">Uncharacterized protein DUF3800</fullName>
    </submittedName>
</protein>
<accession>A0A561D5Q4</accession>
<dbReference type="EMBL" id="VIVN01000009">
    <property type="protein sequence ID" value="TWD98690.1"/>
    <property type="molecule type" value="Genomic_DNA"/>
</dbReference>
<evidence type="ECO:0000313" key="2">
    <source>
        <dbReference type="Proteomes" id="UP000319671"/>
    </source>
</evidence>
<dbReference type="Proteomes" id="UP000319671">
    <property type="component" value="Unassembled WGS sequence"/>
</dbReference>